<evidence type="ECO:0000313" key="4">
    <source>
        <dbReference type="Ensembl" id="ENSOTSP00005054652.1"/>
    </source>
</evidence>
<proteinExistence type="predicted"/>
<feature type="region of interest" description="Disordered" evidence="2">
    <location>
        <begin position="284"/>
        <end position="310"/>
    </location>
</feature>
<feature type="domain" description="Ras-associating" evidence="3">
    <location>
        <begin position="1"/>
        <end position="82"/>
    </location>
</feature>
<dbReference type="InterPro" id="IPR029071">
    <property type="entry name" value="Ubiquitin-like_domsf"/>
</dbReference>
<dbReference type="Gene3D" id="3.10.20.90">
    <property type="entry name" value="Phosphatidylinositol 3-kinase Catalytic Subunit, Chain A, domain 1"/>
    <property type="match status" value="1"/>
</dbReference>
<dbReference type="InterPro" id="IPR048945">
    <property type="entry name" value="RASSF8/10_RA"/>
</dbReference>
<dbReference type="SMART" id="SM00314">
    <property type="entry name" value="RA"/>
    <property type="match status" value="1"/>
</dbReference>
<dbReference type="GO" id="GO:0007165">
    <property type="term" value="P:signal transduction"/>
    <property type="evidence" value="ECO:0007669"/>
    <property type="project" value="InterPro"/>
</dbReference>
<evidence type="ECO:0000256" key="1">
    <source>
        <dbReference type="SAM" id="Coils"/>
    </source>
</evidence>
<reference evidence="4" key="1">
    <citation type="submission" date="2025-08" db="UniProtKB">
        <authorList>
            <consortium name="Ensembl"/>
        </authorList>
    </citation>
    <scope>IDENTIFICATION</scope>
</reference>
<keyword evidence="5" id="KW-1185">Reference proteome</keyword>
<dbReference type="InterPro" id="IPR000159">
    <property type="entry name" value="RA_dom"/>
</dbReference>
<gene>
    <name evidence="4" type="primary">LOC112248963</name>
</gene>
<dbReference type="PROSITE" id="PS50200">
    <property type="entry name" value="RA"/>
    <property type="match status" value="1"/>
</dbReference>
<evidence type="ECO:0000259" key="3">
    <source>
        <dbReference type="PROSITE" id="PS50200"/>
    </source>
</evidence>
<evidence type="ECO:0000313" key="5">
    <source>
        <dbReference type="Proteomes" id="UP000694402"/>
    </source>
</evidence>
<protein>
    <recommendedName>
        <fullName evidence="3">Ras-associating domain-containing protein</fullName>
    </recommendedName>
</protein>
<reference evidence="4" key="2">
    <citation type="submission" date="2025-09" db="UniProtKB">
        <authorList>
            <consortium name="Ensembl"/>
        </authorList>
    </citation>
    <scope>IDENTIFICATION</scope>
</reference>
<feature type="coiled-coil region" evidence="1">
    <location>
        <begin position="332"/>
        <end position="362"/>
    </location>
</feature>
<dbReference type="AlphaFoldDB" id="A0A8C8GXF2"/>
<sequence length="452" mass="50850">MELKVWVEGVVRVVCGLSLETSCQDVVIALAQAIGQTGRYVLIQKLRGTEMQLVADDCPLESLSYLGQLAIEVQFILRRTGPSSTDGPNRATLDRVHPLLRHPTPMSSRCREPKKALTFNLGPSTIPRRTKANKAWSPSPRASPEPRASPVPSLVSPTASPPPLSPSDPSKEEVFRQVLQQQEMLQDLESHLVALEREAEVWEMGRLVTPVPGLNPGLVEEMDVLETRLRPNEAELHGDYWEKQMQREKDKEQDIQGHLHQLYASMDEYNFRLKDLQSHSSRLGQDFRVEARRRSSRPGTPQPEEALGPLREELHNRLQKGAEVDMSLTETKKALQTAELRLQERCEALEELNKELRQCNLQQFILQTGVPPSPSYSDHPLPDQTHAHLQPIATPYLCIAGLLEDDQTDTLTVLRYANMLICFIGVMPNSLTHLFLSNQFPNGFSQKTPPGL</sequence>
<dbReference type="SUPFAM" id="SSF54236">
    <property type="entry name" value="Ubiquitin-like"/>
    <property type="match status" value="1"/>
</dbReference>
<dbReference type="PANTHER" id="PTHR15286">
    <property type="entry name" value="RAS-ASSOCIATING DOMAIN CONTAINING PROTEIN"/>
    <property type="match status" value="1"/>
</dbReference>
<dbReference type="GeneTree" id="ENSGT00950000182839"/>
<evidence type="ECO:0000256" key="2">
    <source>
        <dbReference type="SAM" id="MobiDB-lite"/>
    </source>
</evidence>
<dbReference type="Ensembl" id="ENSOTST00005059512.2">
    <property type="protein sequence ID" value="ENSOTSP00005054652.1"/>
    <property type="gene ID" value="ENSOTSG00005026464.2"/>
</dbReference>
<accession>A0A8C8GXF2</accession>
<keyword evidence="1" id="KW-0175">Coiled coil</keyword>
<dbReference type="Proteomes" id="UP000694402">
    <property type="component" value="Unassembled WGS sequence"/>
</dbReference>
<dbReference type="PANTHER" id="PTHR15286:SF11">
    <property type="entry name" value="RAS ASSOCIATION DOMAIN-CONTAINING PROTEIN 7"/>
    <property type="match status" value="1"/>
</dbReference>
<dbReference type="Pfam" id="PF21712">
    <property type="entry name" value="RASSF8-10_RA"/>
    <property type="match status" value="1"/>
</dbReference>
<organism evidence="4 5">
    <name type="scientific">Oncorhynchus tshawytscha</name>
    <name type="common">Chinook salmon</name>
    <name type="synonym">Salmo tshawytscha</name>
    <dbReference type="NCBI Taxonomy" id="74940"/>
    <lineage>
        <taxon>Eukaryota</taxon>
        <taxon>Metazoa</taxon>
        <taxon>Chordata</taxon>
        <taxon>Craniata</taxon>
        <taxon>Vertebrata</taxon>
        <taxon>Euteleostomi</taxon>
        <taxon>Actinopterygii</taxon>
        <taxon>Neopterygii</taxon>
        <taxon>Teleostei</taxon>
        <taxon>Protacanthopterygii</taxon>
        <taxon>Salmoniformes</taxon>
        <taxon>Salmonidae</taxon>
        <taxon>Salmoninae</taxon>
        <taxon>Oncorhynchus</taxon>
    </lineage>
</organism>
<name>A0A8C8GXF2_ONCTS</name>
<feature type="region of interest" description="Disordered" evidence="2">
    <location>
        <begin position="100"/>
        <end position="173"/>
    </location>
</feature>
<feature type="coiled-coil region" evidence="1">
    <location>
        <begin position="178"/>
        <end position="205"/>
    </location>
</feature>
<dbReference type="InterPro" id="IPR033593">
    <property type="entry name" value="N-RASSF"/>
</dbReference>